<dbReference type="Pfam" id="PF03447">
    <property type="entry name" value="NAD_binding_3"/>
    <property type="match status" value="1"/>
</dbReference>
<keyword evidence="5 6" id="KW-0520">NAD</keyword>
<feature type="domain" description="Aspartate dehydrogenase" evidence="7">
    <location>
        <begin position="203"/>
        <end position="288"/>
    </location>
</feature>
<dbReference type="Pfam" id="PF01958">
    <property type="entry name" value="Asp_DH_C"/>
    <property type="match status" value="1"/>
</dbReference>
<evidence type="ECO:0000259" key="8">
    <source>
        <dbReference type="Pfam" id="PF03447"/>
    </source>
</evidence>
<evidence type="ECO:0000256" key="1">
    <source>
        <dbReference type="ARBA" id="ARBA00008331"/>
    </source>
</evidence>
<keyword evidence="10" id="KW-1185">Reference proteome</keyword>
<comment type="catalytic activity">
    <reaction evidence="6">
        <text>L-aspartate + NAD(+) + H2O = oxaloacetate + NH4(+) + NADH + H(+)</text>
        <dbReference type="Rhea" id="RHEA:11788"/>
        <dbReference type="ChEBI" id="CHEBI:15377"/>
        <dbReference type="ChEBI" id="CHEBI:15378"/>
        <dbReference type="ChEBI" id="CHEBI:16452"/>
        <dbReference type="ChEBI" id="CHEBI:28938"/>
        <dbReference type="ChEBI" id="CHEBI:29991"/>
        <dbReference type="ChEBI" id="CHEBI:57540"/>
        <dbReference type="ChEBI" id="CHEBI:57945"/>
        <dbReference type="EC" id="1.4.1.21"/>
    </reaction>
</comment>
<dbReference type="UniPathway" id="UPA00253">
    <property type="reaction ID" value="UER00456"/>
</dbReference>
<dbReference type="InterPro" id="IPR036291">
    <property type="entry name" value="NAD(P)-bd_dom_sf"/>
</dbReference>
<evidence type="ECO:0000259" key="7">
    <source>
        <dbReference type="Pfam" id="PF01958"/>
    </source>
</evidence>
<dbReference type="GO" id="GO:0033735">
    <property type="term" value="F:aspartate dehydrogenase [NAD(P)+] activity"/>
    <property type="evidence" value="ECO:0007669"/>
    <property type="project" value="UniProtKB-EC"/>
</dbReference>
<dbReference type="NCBIfam" id="NF009829">
    <property type="entry name" value="PRK13303.1-4"/>
    <property type="match status" value="1"/>
</dbReference>
<dbReference type="GO" id="GO:0016639">
    <property type="term" value="F:oxidoreductase activity, acting on the CH-NH2 group of donors, NAD or NADP as acceptor"/>
    <property type="evidence" value="ECO:0007669"/>
    <property type="project" value="UniProtKB-UniRule"/>
</dbReference>
<dbReference type="PIRSF" id="PIRSF005227">
    <property type="entry name" value="Asp_dh_NAD_syn"/>
    <property type="match status" value="1"/>
</dbReference>
<dbReference type="HOGENOM" id="CLU_089550_1_0_2"/>
<dbReference type="InterPro" id="IPR020626">
    <property type="entry name" value="Asp_DH_prok"/>
</dbReference>
<evidence type="ECO:0000313" key="9">
    <source>
        <dbReference type="EMBL" id="ACL16745.1"/>
    </source>
</evidence>
<keyword evidence="2 6" id="KW-0662">Pyridine nucleotide biosynthesis</keyword>
<evidence type="ECO:0000313" key="10">
    <source>
        <dbReference type="Proteomes" id="UP000002457"/>
    </source>
</evidence>
<dbReference type="Proteomes" id="UP000002457">
    <property type="component" value="Chromosome"/>
</dbReference>
<name>B8GI05_METPE</name>
<feature type="domain" description="Aspartate/homoserine dehydrogenase NAD-binding" evidence="8">
    <location>
        <begin position="58"/>
        <end position="166"/>
    </location>
</feature>
<accession>B8GI05</accession>
<feature type="active site" evidence="6">
    <location>
        <position position="253"/>
    </location>
</feature>
<comment type="catalytic activity">
    <reaction evidence="6">
        <text>L-aspartate + NADP(+) + H2O = oxaloacetate + NH4(+) + NADPH + H(+)</text>
        <dbReference type="Rhea" id="RHEA:11784"/>
        <dbReference type="ChEBI" id="CHEBI:15377"/>
        <dbReference type="ChEBI" id="CHEBI:15378"/>
        <dbReference type="ChEBI" id="CHEBI:16452"/>
        <dbReference type="ChEBI" id="CHEBI:28938"/>
        <dbReference type="ChEBI" id="CHEBI:29991"/>
        <dbReference type="ChEBI" id="CHEBI:57783"/>
        <dbReference type="ChEBI" id="CHEBI:58349"/>
        <dbReference type="EC" id="1.4.1.21"/>
    </reaction>
</comment>
<evidence type="ECO:0000256" key="6">
    <source>
        <dbReference type="HAMAP-Rule" id="MF_01265"/>
    </source>
</evidence>
<dbReference type="NCBIfam" id="TIGR03855">
    <property type="entry name" value="NAD_NadX"/>
    <property type="match status" value="1"/>
</dbReference>
<dbReference type="Gene3D" id="3.30.360.10">
    <property type="entry name" value="Dihydrodipicolinate Reductase, domain 2"/>
    <property type="match status" value="1"/>
</dbReference>
<sequence length="302" mass="31326">MVMVGMQGRGVAVTGAQYGIDVLIGKGSAQEDDNGRLHAAFIGGEDHSSSVLRVGLLGCGNIGFLIAAHADGFEVAALYDQAPGLAPELAGRCGGTAYDSFETFVSADVDLVVEAASPAAVRVYGEAVLRAGKDLVVMSVGALADPAVLGRLREAAIASGRRVRIPSGAVMGLDNLKIGRIGGIDRLVLRTTKNPASLGLTVAERVLVFKGRAEECVRAFPKNINVSAAIAIAAGQEIEVELWADPTVDRNIHEIFAEGPFGDACLQVRNVPSPDNPATSYLAALSVLTLLRDLSEPIVVGT</sequence>
<dbReference type="EMBL" id="CP001338">
    <property type="protein sequence ID" value="ACL16745.1"/>
    <property type="molecule type" value="Genomic_DNA"/>
</dbReference>
<evidence type="ECO:0000256" key="4">
    <source>
        <dbReference type="ARBA" id="ARBA00023002"/>
    </source>
</evidence>
<dbReference type="GO" id="GO:0009435">
    <property type="term" value="P:NAD+ biosynthetic process"/>
    <property type="evidence" value="ECO:0007669"/>
    <property type="project" value="UniProtKB-UniRule"/>
</dbReference>
<dbReference type="Gene3D" id="3.40.50.720">
    <property type="entry name" value="NAD(P)-binding Rossmann-like Domain"/>
    <property type="match status" value="1"/>
</dbReference>
<dbReference type="PANTHER" id="PTHR31873:SF6">
    <property type="entry name" value="ASPARTATE DEHYDROGENASE DOMAIN-CONTAINING PROTEIN"/>
    <property type="match status" value="1"/>
</dbReference>
<evidence type="ECO:0000256" key="3">
    <source>
        <dbReference type="ARBA" id="ARBA00022857"/>
    </source>
</evidence>
<dbReference type="SUPFAM" id="SSF51735">
    <property type="entry name" value="NAD(P)-binding Rossmann-fold domains"/>
    <property type="match status" value="1"/>
</dbReference>
<comment type="similarity">
    <text evidence="1 6">Belongs to the L-aspartate dehydrogenase family.</text>
</comment>
<dbReference type="eggNOG" id="arCOG00254">
    <property type="taxonomic scope" value="Archaea"/>
</dbReference>
<dbReference type="KEGG" id="mpl:Mpal_1416"/>
<comment type="function">
    <text evidence="6">Specifically catalyzes the NAD or NADP-dependent dehydrogenation of L-aspartate to iminoaspartate.</text>
</comment>
<dbReference type="GO" id="GO:0050661">
    <property type="term" value="F:NADP binding"/>
    <property type="evidence" value="ECO:0007669"/>
    <property type="project" value="UniProtKB-UniRule"/>
</dbReference>
<organism evidence="9 10">
    <name type="scientific">Methanosphaerula palustris (strain ATCC BAA-1556 / DSM 19958 / E1-9c)</name>
    <dbReference type="NCBI Taxonomy" id="521011"/>
    <lineage>
        <taxon>Archaea</taxon>
        <taxon>Methanobacteriati</taxon>
        <taxon>Methanobacteriota</taxon>
        <taxon>Stenosarchaea group</taxon>
        <taxon>Methanomicrobia</taxon>
        <taxon>Methanomicrobiales</taxon>
        <taxon>Methanoregulaceae</taxon>
        <taxon>Methanosphaerula</taxon>
    </lineage>
</organism>
<dbReference type="HAMAP" id="MF_01265">
    <property type="entry name" value="NadX"/>
    <property type="match status" value="1"/>
</dbReference>
<dbReference type="AlphaFoldDB" id="B8GI05"/>
<keyword evidence="3 6" id="KW-0521">NADP</keyword>
<dbReference type="EC" id="1.4.1.21" evidence="6"/>
<comment type="miscellaneous">
    <text evidence="6">The iminoaspartate product is unstable in aqueous solution and can decompose to oxaloacetate and ammonia.</text>
</comment>
<dbReference type="InterPro" id="IPR002811">
    <property type="entry name" value="Asp_DH"/>
</dbReference>
<reference evidence="9 10" key="1">
    <citation type="journal article" date="2015" name="Genome Announc.">
        <title>Complete Genome Sequence of Methanosphaerula palustris E1-9CT, a Hydrogenotrophic Methanogen Isolated from a Minerotrophic Fen Peatland.</title>
        <authorList>
            <person name="Cadillo-Quiroz H."/>
            <person name="Browne P."/>
            <person name="Kyrpides N."/>
            <person name="Woyke T."/>
            <person name="Goodwin L."/>
            <person name="Detter C."/>
            <person name="Yavitt J.B."/>
            <person name="Zinder S.H."/>
        </authorList>
    </citation>
    <scope>NUCLEOTIDE SEQUENCE [LARGE SCALE GENOMIC DNA]</scope>
    <source>
        <strain evidence="10">ATCC BAA-1556 / DSM 19958 / E1-9c</strain>
    </source>
</reference>
<dbReference type="SUPFAM" id="SSF55347">
    <property type="entry name" value="Glyceraldehyde-3-phosphate dehydrogenase-like, C-terminal domain"/>
    <property type="match status" value="1"/>
</dbReference>
<feature type="binding site" evidence="6">
    <location>
        <position position="169"/>
    </location>
    <ligand>
        <name>NAD(+)</name>
        <dbReference type="ChEBI" id="CHEBI:57540"/>
    </ligand>
</feature>
<keyword evidence="4 6" id="KW-0560">Oxidoreductase</keyword>
<dbReference type="STRING" id="521011.Mpal_1416"/>
<gene>
    <name evidence="6" type="primary">nadX</name>
    <name evidence="9" type="ordered locus">Mpal_1416</name>
</gene>
<dbReference type="PANTHER" id="PTHR31873">
    <property type="entry name" value="L-ASPARTATE DEHYDROGENASE-RELATED"/>
    <property type="match status" value="1"/>
</dbReference>
<evidence type="ECO:0000256" key="5">
    <source>
        <dbReference type="ARBA" id="ARBA00023027"/>
    </source>
</evidence>
<dbReference type="InterPro" id="IPR011182">
    <property type="entry name" value="L-Asp_DH"/>
</dbReference>
<feature type="binding site" evidence="6">
    <location>
        <position position="225"/>
    </location>
    <ligand>
        <name>NAD(+)</name>
        <dbReference type="ChEBI" id="CHEBI:57540"/>
    </ligand>
</feature>
<evidence type="ECO:0000256" key="2">
    <source>
        <dbReference type="ARBA" id="ARBA00022642"/>
    </source>
</evidence>
<dbReference type="InterPro" id="IPR022487">
    <property type="entry name" value="Asp_DH_arc"/>
</dbReference>
<dbReference type="InterPro" id="IPR005106">
    <property type="entry name" value="Asp/hSer_DH_NAD-bd"/>
</dbReference>
<comment type="pathway">
    <text evidence="6">Cofactor biosynthesis; NAD(+) biosynthesis; iminoaspartate from L-aspartate (dehydrogenase route): step 1/1.</text>
</comment>
<protein>
    <recommendedName>
        <fullName evidence="6">L-aspartate dehydrogenase</fullName>
        <ecNumber evidence="6">1.4.1.21</ecNumber>
    </recommendedName>
</protein>
<dbReference type="GO" id="GO:0051287">
    <property type="term" value="F:NAD binding"/>
    <property type="evidence" value="ECO:0007669"/>
    <property type="project" value="UniProtKB-UniRule"/>
</dbReference>
<proteinExistence type="inferred from homology"/>